<proteinExistence type="inferred from homology"/>
<evidence type="ECO:0000256" key="1">
    <source>
        <dbReference type="ARBA" id="ARBA00009437"/>
    </source>
</evidence>
<evidence type="ECO:0000313" key="6">
    <source>
        <dbReference type="EMBL" id="NNG21626.1"/>
    </source>
</evidence>
<dbReference type="PANTHER" id="PTHR30537">
    <property type="entry name" value="HTH-TYPE TRANSCRIPTIONAL REGULATOR"/>
    <property type="match status" value="1"/>
</dbReference>
<dbReference type="GO" id="GO:0003677">
    <property type="term" value="F:DNA binding"/>
    <property type="evidence" value="ECO:0007669"/>
    <property type="project" value="UniProtKB-KW"/>
</dbReference>
<dbReference type="AlphaFoldDB" id="A0A7Y2NYL6"/>
<dbReference type="RefSeq" id="WP_171080278.1">
    <property type="nucleotide sequence ID" value="NZ_JABAIV010000001.1"/>
</dbReference>
<dbReference type="Gene3D" id="1.10.10.10">
    <property type="entry name" value="Winged helix-like DNA-binding domain superfamily/Winged helix DNA-binding domain"/>
    <property type="match status" value="1"/>
</dbReference>
<dbReference type="FunFam" id="1.10.10.10:FF:000001">
    <property type="entry name" value="LysR family transcriptional regulator"/>
    <property type="match status" value="1"/>
</dbReference>
<evidence type="ECO:0000256" key="3">
    <source>
        <dbReference type="ARBA" id="ARBA00023125"/>
    </source>
</evidence>
<dbReference type="InterPro" id="IPR000847">
    <property type="entry name" value="LysR_HTH_N"/>
</dbReference>
<dbReference type="SUPFAM" id="SSF46785">
    <property type="entry name" value="Winged helix' DNA-binding domain"/>
    <property type="match status" value="1"/>
</dbReference>
<evidence type="ECO:0000259" key="5">
    <source>
        <dbReference type="PROSITE" id="PS50931"/>
    </source>
</evidence>
<comment type="caution">
    <text evidence="6">The sequence shown here is derived from an EMBL/GenBank/DDBJ whole genome shotgun (WGS) entry which is preliminary data.</text>
</comment>
<dbReference type="InterPro" id="IPR036388">
    <property type="entry name" value="WH-like_DNA-bd_sf"/>
</dbReference>
<feature type="domain" description="HTH lysR-type" evidence="5">
    <location>
        <begin position="1"/>
        <end position="59"/>
    </location>
</feature>
<dbReference type="GO" id="GO:0003700">
    <property type="term" value="F:DNA-binding transcription factor activity"/>
    <property type="evidence" value="ECO:0007669"/>
    <property type="project" value="InterPro"/>
</dbReference>
<reference evidence="6 7" key="1">
    <citation type="submission" date="2020-04" db="EMBL/GenBank/DDBJ databases">
        <title>Massilia sp. nov., a cold adapted bacteria isolated from Arctic soil.</title>
        <authorList>
            <person name="Son J."/>
            <person name="Ka J.-O."/>
        </authorList>
    </citation>
    <scope>NUCLEOTIDE SEQUENCE [LARGE SCALE GENOMIC DNA]</scope>
    <source>
        <strain evidence="6 7">ML15P13</strain>
    </source>
</reference>
<dbReference type="Pfam" id="PF03466">
    <property type="entry name" value="LysR_substrate"/>
    <property type="match status" value="1"/>
</dbReference>
<keyword evidence="3" id="KW-0238">DNA-binding</keyword>
<dbReference type="InterPro" id="IPR058163">
    <property type="entry name" value="LysR-type_TF_proteobact-type"/>
</dbReference>
<keyword evidence="4" id="KW-0804">Transcription</keyword>
<evidence type="ECO:0000256" key="4">
    <source>
        <dbReference type="ARBA" id="ARBA00023163"/>
    </source>
</evidence>
<dbReference type="EMBL" id="JABAIV010000001">
    <property type="protein sequence ID" value="NNG21626.1"/>
    <property type="molecule type" value="Genomic_DNA"/>
</dbReference>
<sequence>MTTLAELEAVLTVARMRSFRAAATSLGVSTSAVSHTVAGLEGRLGTRLFNRTTRSVAVTDAGAEFMAVIAPALLDIRRAMETAGSSSGQPSGTLRINTSAAAALRCMPLFMEFAARYPAVHLDIVTEGRLIDIVAGGYDAGIRLAQSVPQDMISIQIEPALRYVVVGTPALIETIGAPATPADLRTKPCIRMRMPSGALYRWEFMANGLPVEIDVSGMLTFDNPALAREAARGGLGLAYLAEWHVAEDISSRRLEQVLDDATLEVEGLCLYYPGRRHVSPSLRALVDLGRDRFRANERPRVDR</sequence>
<comment type="similarity">
    <text evidence="1">Belongs to the LysR transcriptional regulatory family.</text>
</comment>
<dbReference type="PANTHER" id="PTHR30537:SF5">
    <property type="entry name" value="HTH-TYPE TRANSCRIPTIONAL ACTIVATOR TTDR-RELATED"/>
    <property type="match status" value="1"/>
</dbReference>
<dbReference type="InterPro" id="IPR036390">
    <property type="entry name" value="WH_DNA-bd_sf"/>
</dbReference>
<organism evidence="6 7">
    <name type="scientific">Telluria aromaticivorans</name>
    <dbReference type="NCBI Taxonomy" id="2725995"/>
    <lineage>
        <taxon>Bacteria</taxon>
        <taxon>Pseudomonadati</taxon>
        <taxon>Pseudomonadota</taxon>
        <taxon>Betaproteobacteria</taxon>
        <taxon>Burkholderiales</taxon>
        <taxon>Oxalobacteraceae</taxon>
        <taxon>Telluria group</taxon>
        <taxon>Telluria</taxon>
    </lineage>
</organism>
<gene>
    <name evidence="6" type="ORF">HGB41_01220</name>
</gene>
<accession>A0A7Y2NYL6</accession>
<keyword evidence="7" id="KW-1185">Reference proteome</keyword>
<dbReference type="InterPro" id="IPR005119">
    <property type="entry name" value="LysR_subst-bd"/>
</dbReference>
<dbReference type="PROSITE" id="PS50931">
    <property type="entry name" value="HTH_LYSR"/>
    <property type="match status" value="1"/>
</dbReference>
<evidence type="ECO:0000313" key="7">
    <source>
        <dbReference type="Proteomes" id="UP000533905"/>
    </source>
</evidence>
<dbReference type="Gene3D" id="3.40.190.290">
    <property type="match status" value="1"/>
</dbReference>
<keyword evidence="2" id="KW-0805">Transcription regulation</keyword>
<dbReference type="Pfam" id="PF00126">
    <property type="entry name" value="HTH_1"/>
    <property type="match status" value="1"/>
</dbReference>
<name>A0A7Y2NYL6_9BURK</name>
<dbReference type="Proteomes" id="UP000533905">
    <property type="component" value="Unassembled WGS sequence"/>
</dbReference>
<evidence type="ECO:0000256" key="2">
    <source>
        <dbReference type="ARBA" id="ARBA00023015"/>
    </source>
</evidence>
<protein>
    <submittedName>
        <fullName evidence="6">LysR family transcriptional regulator</fullName>
    </submittedName>
</protein>
<dbReference type="SUPFAM" id="SSF53850">
    <property type="entry name" value="Periplasmic binding protein-like II"/>
    <property type="match status" value="1"/>
</dbReference>